<dbReference type="InterPro" id="IPR046342">
    <property type="entry name" value="CBS_dom_sf"/>
</dbReference>
<dbReference type="PANTHER" id="PTHR43080:SF29">
    <property type="entry name" value="OS02G0818000 PROTEIN"/>
    <property type="match status" value="1"/>
</dbReference>
<protein>
    <submittedName>
        <fullName evidence="5">CBS-domain-containing membrane protein</fullName>
    </submittedName>
</protein>
<evidence type="ECO:0000259" key="4">
    <source>
        <dbReference type="PROSITE" id="PS51371"/>
    </source>
</evidence>
<dbReference type="Gene3D" id="3.10.580.10">
    <property type="entry name" value="CBS-domain"/>
    <property type="match status" value="1"/>
</dbReference>
<reference evidence="5 6" key="1">
    <citation type="submission" date="2020-03" db="EMBL/GenBank/DDBJ databases">
        <title>Sequencing the genomes of 1000 actinobacteria strains.</title>
        <authorList>
            <person name="Klenk H.-P."/>
        </authorList>
    </citation>
    <scope>NUCLEOTIDE SEQUENCE [LARGE SCALE GENOMIC DNA]</scope>
    <source>
        <strain evidence="5 6">DSM 45685</strain>
    </source>
</reference>
<dbReference type="InterPro" id="IPR000644">
    <property type="entry name" value="CBS_dom"/>
</dbReference>
<dbReference type="AlphaFoldDB" id="A0A7X5UN05"/>
<gene>
    <name evidence="5" type="ORF">FHU38_001372</name>
</gene>
<dbReference type="Gene3D" id="3.30.1340.30">
    <property type="match status" value="1"/>
</dbReference>
<dbReference type="InterPro" id="IPR017080">
    <property type="entry name" value="UCP036990_CBS_BON"/>
</dbReference>
<dbReference type="InterPro" id="IPR051257">
    <property type="entry name" value="Diverse_CBS-Domain"/>
</dbReference>
<keyword evidence="6" id="KW-1185">Reference proteome</keyword>
<dbReference type="SUPFAM" id="SSF54631">
    <property type="entry name" value="CBS-domain pair"/>
    <property type="match status" value="1"/>
</dbReference>
<accession>A0A7X5UN05</accession>
<evidence type="ECO:0000256" key="1">
    <source>
        <dbReference type="ARBA" id="ARBA00023122"/>
    </source>
</evidence>
<dbReference type="Pfam" id="PF00571">
    <property type="entry name" value="CBS"/>
    <property type="match status" value="2"/>
</dbReference>
<feature type="domain" description="BON" evidence="3">
    <location>
        <begin position="146"/>
        <end position="215"/>
    </location>
</feature>
<evidence type="ECO:0000256" key="2">
    <source>
        <dbReference type="PROSITE-ProRule" id="PRU00703"/>
    </source>
</evidence>
<dbReference type="RefSeq" id="WP_167167750.1">
    <property type="nucleotide sequence ID" value="NZ_JAAOYM010000001.1"/>
</dbReference>
<name>A0A7X5UN05_9PSEU</name>
<dbReference type="Proteomes" id="UP000545493">
    <property type="component" value="Unassembled WGS sequence"/>
</dbReference>
<organism evidence="5 6">
    <name type="scientific">Saccharomonospora amisosensis</name>
    <dbReference type="NCBI Taxonomy" id="1128677"/>
    <lineage>
        <taxon>Bacteria</taxon>
        <taxon>Bacillati</taxon>
        <taxon>Actinomycetota</taxon>
        <taxon>Actinomycetes</taxon>
        <taxon>Pseudonocardiales</taxon>
        <taxon>Pseudonocardiaceae</taxon>
        <taxon>Saccharomonospora</taxon>
    </lineage>
</organism>
<keyword evidence="1 2" id="KW-0129">CBS domain</keyword>
<dbReference type="PROSITE" id="PS51371">
    <property type="entry name" value="CBS"/>
    <property type="match status" value="2"/>
</dbReference>
<dbReference type="PROSITE" id="PS50914">
    <property type="entry name" value="BON"/>
    <property type="match status" value="1"/>
</dbReference>
<proteinExistence type="predicted"/>
<dbReference type="EMBL" id="JAAOYM010000001">
    <property type="protein sequence ID" value="NIJ11028.1"/>
    <property type="molecule type" value="Genomic_DNA"/>
</dbReference>
<evidence type="ECO:0000313" key="6">
    <source>
        <dbReference type="Proteomes" id="UP000545493"/>
    </source>
</evidence>
<evidence type="ECO:0000313" key="5">
    <source>
        <dbReference type="EMBL" id="NIJ11028.1"/>
    </source>
</evidence>
<dbReference type="PIRSF" id="PIRSF036990">
    <property type="entry name" value="UCP036990_CBS_BON"/>
    <property type="match status" value="1"/>
</dbReference>
<dbReference type="InterPro" id="IPR007055">
    <property type="entry name" value="BON_dom"/>
</dbReference>
<feature type="domain" description="CBS" evidence="4">
    <location>
        <begin position="93"/>
        <end position="149"/>
    </location>
</feature>
<evidence type="ECO:0000259" key="3">
    <source>
        <dbReference type="PROSITE" id="PS50914"/>
    </source>
</evidence>
<dbReference type="PANTHER" id="PTHR43080">
    <property type="entry name" value="CBS DOMAIN-CONTAINING PROTEIN CBSX3, MITOCHONDRIAL"/>
    <property type="match status" value="1"/>
</dbReference>
<comment type="caution">
    <text evidence="5">The sequence shown here is derived from an EMBL/GenBank/DDBJ whole genome shotgun (WGS) entry which is preliminary data.</text>
</comment>
<feature type="domain" description="CBS" evidence="4">
    <location>
        <begin position="10"/>
        <end position="70"/>
    </location>
</feature>
<dbReference type="SMART" id="SM00116">
    <property type="entry name" value="CBS"/>
    <property type="match status" value="2"/>
</dbReference>
<sequence>MRGPTVADVMKRPAVTVEPETPFKDIVGLLAEHRISAVAVVDEQLRPLGVVSEADLLAKEDQRGTANPPSVFTELRRWRRWNKARGATAREVMTRHVRTIHREEPLAVAARRLAEGRLRRLFVIDGSGTLVGVLARRDVLGVFLRPDEEIKRAVEREVLRRAMWVDPATVTVRVRDGVVSLSGLLERRSEADIAAELTAGLPGVVDVRNELRVALEDTSPVRRTF</sequence>
<dbReference type="Pfam" id="PF04972">
    <property type="entry name" value="BON"/>
    <property type="match status" value="1"/>
</dbReference>